<gene>
    <name evidence="3" type="ORF">G6011_07460</name>
</gene>
<feature type="region of interest" description="Disordered" evidence="1">
    <location>
        <begin position="504"/>
        <end position="537"/>
    </location>
</feature>
<feature type="compositionally biased region" description="Polar residues" evidence="1">
    <location>
        <begin position="400"/>
        <end position="412"/>
    </location>
</feature>
<feature type="region of interest" description="Disordered" evidence="1">
    <location>
        <begin position="56"/>
        <end position="76"/>
    </location>
</feature>
<evidence type="ECO:0000313" key="3">
    <source>
        <dbReference type="EMBL" id="KAG9188755.1"/>
    </source>
</evidence>
<dbReference type="PANTHER" id="PTHR46364">
    <property type="entry name" value="OS08G0421900 PROTEIN"/>
    <property type="match status" value="1"/>
</dbReference>
<dbReference type="CDD" id="cd04370">
    <property type="entry name" value="BAH"/>
    <property type="match status" value="1"/>
</dbReference>
<dbReference type="InterPro" id="IPR043151">
    <property type="entry name" value="BAH_sf"/>
</dbReference>
<feature type="region of interest" description="Disordered" evidence="1">
    <location>
        <begin position="289"/>
        <end position="343"/>
    </location>
</feature>
<dbReference type="Proteomes" id="UP001199106">
    <property type="component" value="Unassembled WGS sequence"/>
</dbReference>
<dbReference type="EMBL" id="JAANER010000006">
    <property type="protein sequence ID" value="KAG9188755.1"/>
    <property type="molecule type" value="Genomic_DNA"/>
</dbReference>
<feature type="compositionally biased region" description="Basic residues" evidence="1">
    <location>
        <begin position="472"/>
        <end position="481"/>
    </location>
</feature>
<dbReference type="InterPro" id="IPR013083">
    <property type="entry name" value="Znf_RING/FYVE/PHD"/>
</dbReference>
<accession>A0AAD4FEU5</accession>
<feature type="domain" description="BAH" evidence="2">
    <location>
        <begin position="127"/>
        <end position="249"/>
    </location>
</feature>
<dbReference type="PROSITE" id="PS51038">
    <property type="entry name" value="BAH"/>
    <property type="match status" value="1"/>
</dbReference>
<proteinExistence type="predicted"/>
<keyword evidence="4" id="KW-1185">Reference proteome</keyword>
<evidence type="ECO:0000259" key="2">
    <source>
        <dbReference type="PROSITE" id="PS51038"/>
    </source>
</evidence>
<dbReference type="InterPro" id="IPR001025">
    <property type="entry name" value="BAH_dom"/>
</dbReference>
<sequence>MARKRKVADEKPAHTGSTPSTRDATDPVPKKRKIDWSTVDNFPGFKVIGVDAKAQKKSSKALTTKEKRSENGWENDKYPGHLAPLAADIVQPNPFQGPQLGDLHVKISPARYWESTNRYRKFTINGEEFQVGQMVFVKKSEDQIEECPNSIQHWLAKVLEIRAGDASHVYLRVFWAYRPEDVPGGRKPHHGGSELIVSNHMDIIEAVTVESSADVVYWNDDPDSMALQTDQLFFRQSYDITKKINRLSKLNTYCIDKQPSNPDELLVQCPHCSEWLHANCLKERALQEIRAKEETTPPKQKKRGRPSKGEAASRQSKSARTFDAQIKGGSKTRLTIMEKHEGKTKRKWNVDIPCLVCGDMIEKAGDAASEKPVSEKPAPLTPAAQVGDDALEDDKEEQDNTTPTKTSSVNKTPTKDGDADSVIGDAEDDQDAEIKAESKVLRKKGRPLGSTNRKRKRAAYGTTQKKYALPHAKVRKTRTGKKGAPLDTVQDVVASAMVPTTATTALESTDGAMTTRTESTSTQATFESAPTKSEPAEETFAIAAPKTPAPAPITESIFQSGVRSVKRLLWRA</sequence>
<dbReference type="Gene3D" id="2.30.30.490">
    <property type="match status" value="1"/>
</dbReference>
<dbReference type="Gene3D" id="3.30.40.10">
    <property type="entry name" value="Zinc/RING finger domain, C3HC4 (zinc finger)"/>
    <property type="match status" value="1"/>
</dbReference>
<dbReference type="InterPro" id="IPR011011">
    <property type="entry name" value="Znf_FYVE_PHD"/>
</dbReference>
<dbReference type="SUPFAM" id="SSF57903">
    <property type="entry name" value="FYVE/PHD zinc finger"/>
    <property type="match status" value="1"/>
</dbReference>
<dbReference type="AlphaFoldDB" id="A0AAD4FEU5"/>
<name>A0AAD4FEU5_9PLEO</name>
<feature type="region of interest" description="Disordered" evidence="1">
    <location>
        <begin position="1"/>
        <end position="35"/>
    </location>
</feature>
<feature type="compositionally biased region" description="Basic and acidic residues" evidence="1">
    <location>
        <begin position="63"/>
        <end position="76"/>
    </location>
</feature>
<reference evidence="3" key="1">
    <citation type="submission" date="2021-07" db="EMBL/GenBank/DDBJ databases">
        <title>Genome Resource of American Ginseng Black Spot Pathogen Alternaria panax.</title>
        <authorList>
            <person name="Qiu C."/>
            <person name="Wang W."/>
            <person name="Liu Z."/>
        </authorList>
    </citation>
    <scope>NUCLEOTIDE SEQUENCE</scope>
    <source>
        <strain evidence="3">BNCC115425</strain>
    </source>
</reference>
<protein>
    <recommendedName>
        <fullName evidence="2">BAH domain-containing protein</fullName>
    </recommendedName>
</protein>
<feature type="compositionally biased region" description="Basic residues" evidence="1">
    <location>
        <begin position="441"/>
        <end position="458"/>
    </location>
</feature>
<feature type="compositionally biased region" description="Low complexity" evidence="1">
    <location>
        <begin position="514"/>
        <end position="525"/>
    </location>
</feature>
<evidence type="ECO:0000313" key="4">
    <source>
        <dbReference type="Proteomes" id="UP001199106"/>
    </source>
</evidence>
<dbReference type="GO" id="GO:0003682">
    <property type="term" value="F:chromatin binding"/>
    <property type="evidence" value="ECO:0007669"/>
    <property type="project" value="InterPro"/>
</dbReference>
<evidence type="ECO:0000256" key="1">
    <source>
        <dbReference type="SAM" id="MobiDB-lite"/>
    </source>
</evidence>
<comment type="caution">
    <text evidence="3">The sequence shown here is derived from an EMBL/GenBank/DDBJ whole genome shotgun (WGS) entry which is preliminary data.</text>
</comment>
<feature type="region of interest" description="Disordered" evidence="1">
    <location>
        <begin position="391"/>
        <end position="486"/>
    </location>
</feature>
<dbReference type="SMART" id="SM00439">
    <property type="entry name" value="BAH"/>
    <property type="match status" value="1"/>
</dbReference>
<organism evidence="3 4">
    <name type="scientific">Alternaria panax</name>
    <dbReference type="NCBI Taxonomy" id="48097"/>
    <lineage>
        <taxon>Eukaryota</taxon>
        <taxon>Fungi</taxon>
        <taxon>Dikarya</taxon>
        <taxon>Ascomycota</taxon>
        <taxon>Pezizomycotina</taxon>
        <taxon>Dothideomycetes</taxon>
        <taxon>Pleosporomycetidae</taxon>
        <taxon>Pleosporales</taxon>
        <taxon>Pleosporineae</taxon>
        <taxon>Pleosporaceae</taxon>
        <taxon>Alternaria</taxon>
        <taxon>Alternaria sect. Panax</taxon>
    </lineage>
</organism>